<dbReference type="InterPro" id="IPR036388">
    <property type="entry name" value="WH-like_DNA-bd_sf"/>
</dbReference>
<dbReference type="Gene3D" id="1.10.10.10">
    <property type="entry name" value="Winged helix-like DNA-binding domain superfamily/Winged helix DNA-binding domain"/>
    <property type="match status" value="1"/>
</dbReference>
<evidence type="ECO:0000256" key="6">
    <source>
        <dbReference type="PROSITE-ProRule" id="PRU01091"/>
    </source>
</evidence>
<dbReference type="InterPro" id="IPR016032">
    <property type="entry name" value="Sig_transdc_resp-reg_C-effctor"/>
</dbReference>
<dbReference type="AlphaFoldDB" id="A0A560GVL4"/>
<keyword evidence="2" id="KW-0902">Two-component regulatory system</keyword>
<dbReference type="OrthoDB" id="1971692at2"/>
<dbReference type="Proteomes" id="UP000315751">
    <property type="component" value="Unassembled WGS sequence"/>
</dbReference>
<evidence type="ECO:0000256" key="2">
    <source>
        <dbReference type="ARBA" id="ARBA00023012"/>
    </source>
</evidence>
<keyword evidence="5" id="KW-0804">Transcription</keyword>
<dbReference type="EMBL" id="VITR01000013">
    <property type="protein sequence ID" value="TWB38038.1"/>
    <property type="molecule type" value="Genomic_DNA"/>
</dbReference>
<gene>
    <name evidence="8" type="ORF">FBZ90_11329</name>
</gene>
<feature type="DNA-binding region" description="OmpR/PhoB-type" evidence="6">
    <location>
        <begin position="120"/>
        <end position="218"/>
    </location>
</feature>
<proteinExistence type="predicted"/>
<dbReference type="Pfam" id="PF00486">
    <property type="entry name" value="Trans_reg_C"/>
    <property type="match status" value="1"/>
</dbReference>
<dbReference type="PANTHER" id="PTHR48111:SF22">
    <property type="entry name" value="REGULATOR OF RPOS"/>
    <property type="match status" value="1"/>
</dbReference>
<keyword evidence="4 6" id="KW-0238">DNA-binding</keyword>
<dbReference type="PROSITE" id="PS51755">
    <property type="entry name" value="OMPR_PHOB"/>
    <property type="match status" value="1"/>
</dbReference>
<dbReference type="SUPFAM" id="SSF46894">
    <property type="entry name" value="C-terminal effector domain of the bipartite response regulators"/>
    <property type="match status" value="1"/>
</dbReference>
<evidence type="ECO:0000313" key="8">
    <source>
        <dbReference type="EMBL" id="TWB38038.1"/>
    </source>
</evidence>
<dbReference type="InterPro" id="IPR001867">
    <property type="entry name" value="OmpR/PhoB-type_DNA-bd"/>
</dbReference>
<dbReference type="GO" id="GO:0000156">
    <property type="term" value="F:phosphorelay response regulator activity"/>
    <property type="evidence" value="ECO:0007669"/>
    <property type="project" value="TreeGrafter"/>
</dbReference>
<dbReference type="GO" id="GO:0000976">
    <property type="term" value="F:transcription cis-regulatory region binding"/>
    <property type="evidence" value="ECO:0007669"/>
    <property type="project" value="TreeGrafter"/>
</dbReference>
<dbReference type="PANTHER" id="PTHR48111">
    <property type="entry name" value="REGULATOR OF RPOS"/>
    <property type="match status" value="1"/>
</dbReference>
<dbReference type="GO" id="GO:0032993">
    <property type="term" value="C:protein-DNA complex"/>
    <property type="evidence" value="ECO:0007669"/>
    <property type="project" value="TreeGrafter"/>
</dbReference>
<keyword evidence="9" id="KW-1185">Reference proteome</keyword>
<organism evidence="8 9">
    <name type="scientific">Nitrospirillum amazonense</name>
    <dbReference type="NCBI Taxonomy" id="28077"/>
    <lineage>
        <taxon>Bacteria</taxon>
        <taxon>Pseudomonadati</taxon>
        <taxon>Pseudomonadota</taxon>
        <taxon>Alphaproteobacteria</taxon>
        <taxon>Rhodospirillales</taxon>
        <taxon>Azospirillaceae</taxon>
        <taxon>Nitrospirillum</taxon>
    </lineage>
</organism>
<keyword evidence="1" id="KW-0597">Phosphoprotein</keyword>
<evidence type="ECO:0000256" key="3">
    <source>
        <dbReference type="ARBA" id="ARBA00023015"/>
    </source>
</evidence>
<sequence length="228" mass="24665">MRALLIGKAMPSVARLSRVLRERGWQVETLAALPPTPRPADVVVVGEDGRPLRDRLARARRTFPGALVVTLLANPDRAAQADRAGALAMGADDQVDAGLPGDLVVDRLLALLRLKRQGPRLAYALDDLTVDVRQRRVRRAGRDILLSSREFQLLVLLLQADGAVVPRTAILDRLWAGDMDVADNAVDALASRLRRRLDGPGQSRLLHTLRGVGYCLVSSAGTDQALAA</sequence>
<keyword evidence="3" id="KW-0805">Transcription regulation</keyword>
<dbReference type="GO" id="GO:0005829">
    <property type="term" value="C:cytosol"/>
    <property type="evidence" value="ECO:0007669"/>
    <property type="project" value="TreeGrafter"/>
</dbReference>
<dbReference type="GO" id="GO:0006355">
    <property type="term" value="P:regulation of DNA-templated transcription"/>
    <property type="evidence" value="ECO:0007669"/>
    <property type="project" value="InterPro"/>
</dbReference>
<dbReference type="SMART" id="SM00862">
    <property type="entry name" value="Trans_reg_C"/>
    <property type="match status" value="1"/>
</dbReference>
<accession>A0A560GVL4</accession>
<evidence type="ECO:0000259" key="7">
    <source>
        <dbReference type="PROSITE" id="PS51755"/>
    </source>
</evidence>
<dbReference type="RefSeq" id="WP_145734795.1">
    <property type="nucleotide sequence ID" value="NZ_VITR01000013.1"/>
</dbReference>
<dbReference type="CDD" id="cd00383">
    <property type="entry name" value="trans_reg_C"/>
    <property type="match status" value="1"/>
</dbReference>
<dbReference type="InterPro" id="IPR039420">
    <property type="entry name" value="WalR-like"/>
</dbReference>
<reference evidence="8 9" key="1">
    <citation type="submission" date="2019-06" db="EMBL/GenBank/DDBJ databases">
        <title>Genomic Encyclopedia of Type Strains, Phase IV (KMG-V): Genome sequencing to study the core and pangenomes of soil and plant-associated prokaryotes.</title>
        <authorList>
            <person name="Whitman W."/>
        </authorList>
    </citation>
    <scope>NUCLEOTIDE SEQUENCE [LARGE SCALE GENOMIC DNA]</scope>
    <source>
        <strain evidence="8 9">BR 11622</strain>
    </source>
</reference>
<evidence type="ECO:0000256" key="1">
    <source>
        <dbReference type="ARBA" id="ARBA00022553"/>
    </source>
</evidence>
<name>A0A560GVL4_9PROT</name>
<evidence type="ECO:0000256" key="4">
    <source>
        <dbReference type="ARBA" id="ARBA00023125"/>
    </source>
</evidence>
<protein>
    <submittedName>
        <fullName evidence="8">Two-component system copper resistance phosphate regulon response regulator CusR</fullName>
    </submittedName>
</protein>
<comment type="caution">
    <text evidence="8">The sequence shown here is derived from an EMBL/GenBank/DDBJ whole genome shotgun (WGS) entry which is preliminary data.</text>
</comment>
<feature type="domain" description="OmpR/PhoB-type" evidence="7">
    <location>
        <begin position="120"/>
        <end position="218"/>
    </location>
</feature>
<evidence type="ECO:0000256" key="5">
    <source>
        <dbReference type="ARBA" id="ARBA00023163"/>
    </source>
</evidence>
<evidence type="ECO:0000313" key="9">
    <source>
        <dbReference type="Proteomes" id="UP000315751"/>
    </source>
</evidence>